<proteinExistence type="predicted"/>
<reference evidence="2" key="1">
    <citation type="journal article" date="2023" name="Mol. Phylogenet. Evol.">
        <title>Genome-scale phylogeny and comparative genomics of the fungal order Sordariales.</title>
        <authorList>
            <person name="Hensen N."/>
            <person name="Bonometti L."/>
            <person name="Westerberg I."/>
            <person name="Brannstrom I.O."/>
            <person name="Guillou S."/>
            <person name="Cros-Aarteil S."/>
            <person name="Calhoun S."/>
            <person name="Haridas S."/>
            <person name="Kuo A."/>
            <person name="Mondo S."/>
            <person name="Pangilinan J."/>
            <person name="Riley R."/>
            <person name="LaButti K."/>
            <person name="Andreopoulos B."/>
            <person name="Lipzen A."/>
            <person name="Chen C."/>
            <person name="Yan M."/>
            <person name="Daum C."/>
            <person name="Ng V."/>
            <person name="Clum A."/>
            <person name="Steindorff A."/>
            <person name="Ohm R.A."/>
            <person name="Martin F."/>
            <person name="Silar P."/>
            <person name="Natvig D.O."/>
            <person name="Lalanne C."/>
            <person name="Gautier V."/>
            <person name="Ament-Velasquez S.L."/>
            <person name="Kruys A."/>
            <person name="Hutchinson M.I."/>
            <person name="Powell A.J."/>
            <person name="Barry K."/>
            <person name="Miller A.N."/>
            <person name="Grigoriev I.V."/>
            <person name="Debuchy R."/>
            <person name="Gladieux P."/>
            <person name="Hiltunen Thoren M."/>
            <person name="Johannesson H."/>
        </authorList>
    </citation>
    <scope>NUCLEOTIDE SEQUENCE</scope>
    <source>
        <strain evidence="2">CBS 955.72</strain>
    </source>
</reference>
<sequence length="640" mass="71598">MSQHDDTHPTTLPAASLGAAQPTGALTLASTADARPTTLSHARTTKAVGDYLLATESPAPPPYVPGALRASPATFDPRDDILNLERTSTLPAWGSFIQSWRTLFDYPIRSTGERASLYEALSYCWGSPEKSNWISIGDRCLAVTASLYAALLRLRDNFFGRVLWVDALCINQADMEERGRQVRFMAEVYSKANRVVVWLGESEARDHGAFQAMLEAGEKSSPLASDKLQAVRALLNRPWFRRIWVLQEVAAARNLRIMCGSTEIDGYAFSLCLETLPTMQNRLLSAEFLLRICPLGELLDMYHAHDATDRRDKVFALLGMSSDAPDAIKAASLSPNYKVSWEELLKRLVEFILGQEVSVRTRPNQEMAIIEGKGCVLGVVSSADEKRVRITPKTKLLPEEWDAQPSAKSVRAGDLTDWQDRDEPEDVASLINTALILQEAELHKQAEAIYDAVGETRLFKLYDHVMEGIEIRQIPGPEQSKDVILAALLAYRALSLPELAFVAGLEFDISPESIGEEYGLFLVVRNQAVHLAHRSVKRYLKTIFHPIEVERGHAAILRRSMDGISRLKANIYDLRDDAGLEDLAPPDWDPLVPIRYSCVHWGNHLMEQFNQDKAWKFLKDNFLRWVECLSLLESVSAGIQ</sequence>
<dbReference type="EMBL" id="JAUIQD010000002">
    <property type="protein sequence ID" value="KAK3358779.1"/>
    <property type="molecule type" value="Genomic_DNA"/>
</dbReference>
<dbReference type="InterPro" id="IPR010730">
    <property type="entry name" value="HET"/>
</dbReference>
<dbReference type="Pfam" id="PF06985">
    <property type="entry name" value="HET"/>
    <property type="match status" value="1"/>
</dbReference>
<reference evidence="2" key="2">
    <citation type="submission" date="2023-06" db="EMBL/GenBank/DDBJ databases">
        <authorList>
            <consortium name="Lawrence Berkeley National Laboratory"/>
            <person name="Haridas S."/>
            <person name="Hensen N."/>
            <person name="Bonometti L."/>
            <person name="Westerberg I."/>
            <person name="Brannstrom I.O."/>
            <person name="Guillou S."/>
            <person name="Cros-Aarteil S."/>
            <person name="Calhoun S."/>
            <person name="Kuo A."/>
            <person name="Mondo S."/>
            <person name="Pangilinan J."/>
            <person name="Riley R."/>
            <person name="Labutti K."/>
            <person name="Andreopoulos B."/>
            <person name="Lipzen A."/>
            <person name="Chen C."/>
            <person name="Yanf M."/>
            <person name="Daum C."/>
            <person name="Ng V."/>
            <person name="Clum A."/>
            <person name="Steindorff A."/>
            <person name="Ohm R."/>
            <person name="Martin F."/>
            <person name="Silar P."/>
            <person name="Natvig D."/>
            <person name="Lalanne C."/>
            <person name="Gautier V."/>
            <person name="Ament-Velasquez S.L."/>
            <person name="Kruys A."/>
            <person name="Hutchinson M.I."/>
            <person name="Powell A.J."/>
            <person name="Barry K."/>
            <person name="Miller A.N."/>
            <person name="Grigoriev I.V."/>
            <person name="Debuchy R."/>
            <person name="Gladieux P."/>
            <person name="Thoren M.H."/>
            <person name="Johannesson H."/>
        </authorList>
    </citation>
    <scope>NUCLEOTIDE SEQUENCE</scope>
    <source>
        <strain evidence="2">CBS 955.72</strain>
    </source>
</reference>
<feature type="domain" description="Heterokaryon incompatibility" evidence="1">
    <location>
        <begin position="118"/>
        <end position="248"/>
    </location>
</feature>
<dbReference type="PANTHER" id="PTHR24148">
    <property type="entry name" value="ANKYRIN REPEAT DOMAIN-CONTAINING PROTEIN 39 HOMOLOG-RELATED"/>
    <property type="match status" value="1"/>
</dbReference>
<accession>A0AAJ0HNY1</accession>
<evidence type="ECO:0000313" key="2">
    <source>
        <dbReference type="EMBL" id="KAK3358779.1"/>
    </source>
</evidence>
<dbReference type="InterPro" id="IPR052895">
    <property type="entry name" value="HetReg/Transcr_Mod"/>
</dbReference>
<dbReference type="PANTHER" id="PTHR24148:SF78">
    <property type="entry name" value="HETEROKARYON INCOMPATIBILITY DOMAIN-CONTAINING PROTEIN"/>
    <property type="match status" value="1"/>
</dbReference>
<organism evidence="2 3">
    <name type="scientific">Lasiosphaeria hispida</name>
    <dbReference type="NCBI Taxonomy" id="260671"/>
    <lineage>
        <taxon>Eukaryota</taxon>
        <taxon>Fungi</taxon>
        <taxon>Dikarya</taxon>
        <taxon>Ascomycota</taxon>
        <taxon>Pezizomycotina</taxon>
        <taxon>Sordariomycetes</taxon>
        <taxon>Sordariomycetidae</taxon>
        <taxon>Sordariales</taxon>
        <taxon>Lasiosphaeriaceae</taxon>
        <taxon>Lasiosphaeria</taxon>
    </lineage>
</organism>
<protein>
    <submittedName>
        <fullName evidence="2">Heterokaryon incompatibility protein-domain-containing protein</fullName>
    </submittedName>
</protein>
<comment type="caution">
    <text evidence="2">The sequence shown here is derived from an EMBL/GenBank/DDBJ whole genome shotgun (WGS) entry which is preliminary data.</text>
</comment>
<name>A0AAJ0HNY1_9PEZI</name>
<gene>
    <name evidence="2" type="ORF">B0T25DRAFT_599633</name>
</gene>
<keyword evidence="3" id="KW-1185">Reference proteome</keyword>
<evidence type="ECO:0000313" key="3">
    <source>
        <dbReference type="Proteomes" id="UP001275084"/>
    </source>
</evidence>
<dbReference type="Proteomes" id="UP001275084">
    <property type="component" value="Unassembled WGS sequence"/>
</dbReference>
<evidence type="ECO:0000259" key="1">
    <source>
        <dbReference type="Pfam" id="PF06985"/>
    </source>
</evidence>
<dbReference type="AlphaFoldDB" id="A0AAJ0HNY1"/>